<keyword evidence="3" id="KW-1185">Reference proteome</keyword>
<evidence type="ECO:0000256" key="1">
    <source>
        <dbReference type="SAM" id="MobiDB-lite"/>
    </source>
</evidence>
<evidence type="ECO:0008006" key="4">
    <source>
        <dbReference type="Google" id="ProtNLM"/>
    </source>
</evidence>
<dbReference type="AlphaFoldDB" id="A0A8H4VYT3"/>
<gene>
    <name evidence="2" type="ORF">G7Y89_g10662</name>
</gene>
<evidence type="ECO:0000313" key="3">
    <source>
        <dbReference type="Proteomes" id="UP000566819"/>
    </source>
</evidence>
<dbReference type="EMBL" id="JAAMPI010000960">
    <property type="protein sequence ID" value="KAF4627491.1"/>
    <property type="molecule type" value="Genomic_DNA"/>
</dbReference>
<dbReference type="CDD" id="cd14688">
    <property type="entry name" value="bZIP_YAP"/>
    <property type="match status" value="1"/>
</dbReference>
<comment type="caution">
    <text evidence="2">The sequence shown here is derived from an EMBL/GenBank/DDBJ whole genome shotgun (WGS) entry which is preliminary data.</text>
</comment>
<evidence type="ECO:0000313" key="2">
    <source>
        <dbReference type="EMBL" id="KAF4627491.1"/>
    </source>
</evidence>
<protein>
    <recommendedName>
        <fullName evidence="4">BZIP domain-containing protein</fullName>
    </recommendedName>
</protein>
<name>A0A8H4VYT3_9HELO</name>
<accession>A0A8H4VYT3</accession>
<dbReference type="OrthoDB" id="3565340at2759"/>
<feature type="region of interest" description="Disordered" evidence="1">
    <location>
        <begin position="1"/>
        <end position="30"/>
    </location>
</feature>
<sequence>MYSSSKTEAFQKLSKAAERRRIQNRNAQRKYRENLKKKLESYEAAGARNYRQRTAASSLSSSDFSQLTFDVDFTIFNFGLAQEDEFANALWSSQPTSPECSNLLSAPTPEGVDFSRLLSPQIYLNTNAHDV</sequence>
<dbReference type="Proteomes" id="UP000566819">
    <property type="component" value="Unassembled WGS sequence"/>
</dbReference>
<organism evidence="2 3">
    <name type="scientific">Cudoniella acicularis</name>
    <dbReference type="NCBI Taxonomy" id="354080"/>
    <lineage>
        <taxon>Eukaryota</taxon>
        <taxon>Fungi</taxon>
        <taxon>Dikarya</taxon>
        <taxon>Ascomycota</taxon>
        <taxon>Pezizomycotina</taxon>
        <taxon>Leotiomycetes</taxon>
        <taxon>Helotiales</taxon>
        <taxon>Tricladiaceae</taxon>
        <taxon>Cudoniella</taxon>
    </lineage>
</organism>
<proteinExistence type="predicted"/>
<reference evidence="2 3" key="1">
    <citation type="submission" date="2020-03" db="EMBL/GenBank/DDBJ databases">
        <title>Draft Genome Sequence of Cudoniella acicularis.</title>
        <authorList>
            <person name="Buettner E."/>
            <person name="Kellner H."/>
        </authorList>
    </citation>
    <scope>NUCLEOTIDE SEQUENCE [LARGE SCALE GENOMIC DNA]</scope>
    <source>
        <strain evidence="2 3">DSM 108380</strain>
    </source>
</reference>